<feature type="transmembrane region" description="Helical" evidence="2">
    <location>
        <begin position="39"/>
        <end position="64"/>
    </location>
</feature>
<dbReference type="WBParaSite" id="PTRK_0000024300.2">
    <property type="protein sequence ID" value="PTRK_0000024300.2"/>
    <property type="gene ID" value="PTRK_0000024300"/>
</dbReference>
<feature type="transmembrane region" description="Helical" evidence="2">
    <location>
        <begin position="76"/>
        <end position="97"/>
    </location>
</feature>
<feature type="transmembrane region" description="Helical" evidence="2">
    <location>
        <begin position="220"/>
        <end position="242"/>
    </location>
</feature>
<dbReference type="AlphaFoldDB" id="A0A0N4Z0L3"/>
<keyword evidence="3" id="KW-1185">Reference proteome</keyword>
<accession>A0A0N4Z0L3</accession>
<keyword evidence="2" id="KW-1133">Transmembrane helix</keyword>
<evidence type="ECO:0000256" key="2">
    <source>
        <dbReference type="SAM" id="Phobius"/>
    </source>
</evidence>
<name>A0A0N4Z0L3_PARTI</name>
<reference evidence="4" key="1">
    <citation type="submission" date="2017-02" db="UniProtKB">
        <authorList>
            <consortium name="WormBaseParasite"/>
        </authorList>
    </citation>
    <scope>IDENTIFICATION</scope>
</reference>
<evidence type="ECO:0000313" key="4">
    <source>
        <dbReference type="WBParaSite" id="PTRK_0000024300.2"/>
    </source>
</evidence>
<proteinExistence type="predicted"/>
<keyword evidence="2" id="KW-0812">Transmembrane</keyword>
<sequence length="371" mass="42633">MPYSSNGQYVPWYLNRRCPIFCMPCLPIYQGIWTAKLCVFITGAILFILGITFMLGLIVTCVAIECSAYAGSILPLAFILLFLGILFLHIGWAAHLLDFGGKLPVEEEFSEEIKTFTEKEKNEKDVENAIFDTVREKNAPVFKQGYWQFDEKDSWQAVANPYPIQYMGLSDSKPQMPDPMMMEQQPYPDLNLILRGVPKMIQVADDMHRMTNYIKDLRDMLIISVFISLIGIILFLLCKLANNRKRRRIRKRNMAQQYEQSSLGRRYLPYEPQSWERIHKFGDHEKNQVTRSGTPQEYGHPTNNNHSNNIISSTTTTSTNCTDKSQLPLIGNQHVNNVPLLKKSEPVNLLYDKLRHIDSSSDSNKSLTPEN</sequence>
<evidence type="ECO:0000313" key="3">
    <source>
        <dbReference type="Proteomes" id="UP000038045"/>
    </source>
</evidence>
<dbReference type="Proteomes" id="UP000038045">
    <property type="component" value="Unplaced"/>
</dbReference>
<keyword evidence="2" id="KW-0472">Membrane</keyword>
<feature type="region of interest" description="Disordered" evidence="1">
    <location>
        <begin position="282"/>
        <end position="319"/>
    </location>
</feature>
<organism evidence="3 4">
    <name type="scientific">Parastrongyloides trichosuri</name>
    <name type="common">Possum-specific nematode worm</name>
    <dbReference type="NCBI Taxonomy" id="131310"/>
    <lineage>
        <taxon>Eukaryota</taxon>
        <taxon>Metazoa</taxon>
        <taxon>Ecdysozoa</taxon>
        <taxon>Nematoda</taxon>
        <taxon>Chromadorea</taxon>
        <taxon>Rhabditida</taxon>
        <taxon>Tylenchina</taxon>
        <taxon>Panagrolaimomorpha</taxon>
        <taxon>Strongyloidoidea</taxon>
        <taxon>Strongyloididae</taxon>
        <taxon>Parastrongyloides</taxon>
    </lineage>
</organism>
<feature type="compositionally biased region" description="Low complexity" evidence="1">
    <location>
        <begin position="302"/>
        <end position="319"/>
    </location>
</feature>
<evidence type="ECO:0000256" key="1">
    <source>
        <dbReference type="SAM" id="MobiDB-lite"/>
    </source>
</evidence>
<protein>
    <submittedName>
        <fullName evidence="4">Uncharacterized protein</fullName>
    </submittedName>
</protein>